<evidence type="ECO:0000313" key="2">
    <source>
        <dbReference type="EMBL" id="MDV5388834.1"/>
    </source>
</evidence>
<organism evidence="2 3">
    <name type="scientific">Shewanella xiamenensis</name>
    <dbReference type="NCBI Taxonomy" id="332186"/>
    <lineage>
        <taxon>Bacteria</taxon>
        <taxon>Pseudomonadati</taxon>
        <taxon>Pseudomonadota</taxon>
        <taxon>Gammaproteobacteria</taxon>
        <taxon>Alteromonadales</taxon>
        <taxon>Shewanellaceae</taxon>
        <taxon>Shewanella</taxon>
    </lineage>
</organism>
<proteinExistence type="predicted"/>
<dbReference type="InterPro" id="IPR024266">
    <property type="entry name" value="DUF3806"/>
</dbReference>
<comment type="caution">
    <text evidence="2">The sequence shown here is derived from an EMBL/GenBank/DDBJ whole genome shotgun (WGS) entry which is preliminary data.</text>
</comment>
<dbReference type="Proteomes" id="UP001187859">
    <property type="component" value="Unassembled WGS sequence"/>
</dbReference>
<name>A0AAE4PXE1_9GAMM</name>
<evidence type="ECO:0000259" key="1">
    <source>
        <dbReference type="Pfam" id="PF12713"/>
    </source>
</evidence>
<dbReference type="EMBL" id="JASGOQ010000001">
    <property type="protein sequence ID" value="MDV5388834.1"/>
    <property type="molecule type" value="Genomic_DNA"/>
</dbReference>
<sequence>MDQVISVPDEEWVTYIAKMWLLGSQIAKDVTGQEMDGSMEDLVRLQTVVDSGNVPIENTQELQSLGVVFGKVFVNETPDYDWWVVEDEYGKDACVRYKETSLLIFPLTMLSKRIEDGDKFDVYELFHGLRQDLERIKNENYANA</sequence>
<gene>
    <name evidence="2" type="ORF">QM089_00805</name>
</gene>
<dbReference type="AlphaFoldDB" id="A0AAE4PXE1"/>
<feature type="domain" description="DUF3806" evidence="1">
    <location>
        <begin position="41"/>
        <end position="126"/>
    </location>
</feature>
<accession>A0AAE4PXE1</accession>
<protein>
    <submittedName>
        <fullName evidence="2">DUF3806 domain-containing protein</fullName>
    </submittedName>
</protein>
<evidence type="ECO:0000313" key="3">
    <source>
        <dbReference type="Proteomes" id="UP001187859"/>
    </source>
</evidence>
<dbReference type="Pfam" id="PF12713">
    <property type="entry name" value="DUF3806"/>
    <property type="match status" value="1"/>
</dbReference>
<dbReference type="RefSeq" id="WP_216841310.1">
    <property type="nucleotide sequence ID" value="NZ_BLRG01000012.1"/>
</dbReference>
<reference evidence="2" key="1">
    <citation type="submission" date="2023-05" db="EMBL/GenBank/DDBJ databases">
        <title>Colonisation of extended spectrum b-lactamase- and carbapenemase-producing bacteria on hospital surfaces from low- and middle-income countries.</title>
        <authorList>
            <person name="Nieto-Rosado M."/>
            <person name="Sands K."/>
            <person name="Iregbu K."/>
            <person name="Zahra R."/>
            <person name="Mazarati J.B."/>
            <person name="Mehtar S."/>
            <person name="Barnards-Group B."/>
            <person name="Walsh T.R."/>
        </authorList>
    </citation>
    <scope>NUCLEOTIDE SEQUENCE</scope>
    <source>
        <strain evidence="2">PP-E493</strain>
    </source>
</reference>